<dbReference type="AlphaFoldDB" id="A0A4Y8ZW21"/>
<protein>
    <submittedName>
        <fullName evidence="2">DUF2236 domain-containing protein</fullName>
    </submittedName>
</protein>
<feature type="domain" description="ER-bound oxygenase mpaB/mpaB'/Rubber oxygenase catalytic" evidence="1">
    <location>
        <begin position="46"/>
        <end position="275"/>
    </location>
</feature>
<organism evidence="2 3">
    <name type="scientific">Sphingomonas parva</name>
    <dbReference type="NCBI Taxonomy" id="2555898"/>
    <lineage>
        <taxon>Bacteria</taxon>
        <taxon>Pseudomonadati</taxon>
        <taxon>Pseudomonadota</taxon>
        <taxon>Alphaproteobacteria</taxon>
        <taxon>Sphingomonadales</taxon>
        <taxon>Sphingomonadaceae</taxon>
        <taxon>Sphingomonas</taxon>
    </lineage>
</organism>
<dbReference type="OrthoDB" id="108890at2"/>
<evidence type="ECO:0000313" key="2">
    <source>
        <dbReference type="EMBL" id="TFI58636.1"/>
    </source>
</evidence>
<reference evidence="2 3" key="1">
    <citation type="submission" date="2019-03" db="EMBL/GenBank/DDBJ databases">
        <title>Genome sequence of Sphingomonas sp. 17J27-24.</title>
        <authorList>
            <person name="Kim M."/>
            <person name="Maeng S."/>
            <person name="Sathiyaraj S."/>
        </authorList>
    </citation>
    <scope>NUCLEOTIDE SEQUENCE [LARGE SCALE GENOMIC DNA]</scope>
    <source>
        <strain evidence="2 3">17J27-24</strain>
    </source>
</reference>
<dbReference type="PANTHER" id="PTHR36151">
    <property type="entry name" value="BLR2777 PROTEIN"/>
    <property type="match status" value="1"/>
</dbReference>
<dbReference type="GO" id="GO:0016491">
    <property type="term" value="F:oxidoreductase activity"/>
    <property type="evidence" value="ECO:0007669"/>
    <property type="project" value="InterPro"/>
</dbReference>
<dbReference type="InterPro" id="IPR018713">
    <property type="entry name" value="MPAB/Lcp_cat_dom"/>
</dbReference>
<gene>
    <name evidence="2" type="ORF">E2493_09270</name>
</gene>
<evidence type="ECO:0000259" key="1">
    <source>
        <dbReference type="Pfam" id="PF09995"/>
    </source>
</evidence>
<proteinExistence type="predicted"/>
<dbReference type="EMBL" id="SPDV01000014">
    <property type="protein sequence ID" value="TFI58636.1"/>
    <property type="molecule type" value="Genomic_DNA"/>
</dbReference>
<dbReference type="Pfam" id="PF09995">
    <property type="entry name" value="MPAB_Lcp_cat"/>
    <property type="match status" value="1"/>
</dbReference>
<accession>A0A4Y8ZW21</accession>
<keyword evidence="3" id="KW-1185">Reference proteome</keyword>
<dbReference type="Proteomes" id="UP000298213">
    <property type="component" value="Unassembled WGS sequence"/>
</dbReference>
<comment type="caution">
    <text evidence="2">The sequence shown here is derived from an EMBL/GenBank/DDBJ whole genome shotgun (WGS) entry which is preliminary data.</text>
</comment>
<evidence type="ECO:0000313" key="3">
    <source>
        <dbReference type="Proteomes" id="UP000298213"/>
    </source>
</evidence>
<name>A0A4Y8ZW21_9SPHN</name>
<dbReference type="RefSeq" id="WP_135086075.1">
    <property type="nucleotide sequence ID" value="NZ_SPDV01000014.1"/>
</dbReference>
<dbReference type="PANTHER" id="PTHR36151:SF3">
    <property type="entry name" value="ER-BOUND OXYGENASE MPAB_MPAB'_RUBBER OXYGENASE CATALYTIC DOMAIN-CONTAINING PROTEIN"/>
    <property type="match status" value="1"/>
</dbReference>
<sequence>MLSLQRAIERQVHRLLGEGEAGDAVRVPVRASTSPPLFPPTAVCRAVHADFTTMLVGGMSGLLVQMLHPGALAGVWDHSNFRADMAGRLRRTAQFISATTYGSQDDAARLIGRVRTIHDRVHGRLPDGTLYSANDPALLTWVHIAGASSFLEAYRRYRAPGMSARDQDRYFAETAEVARALGANDVPESRRAAATYLRALRPSLRCDERTREVAAALFEEPAPSLALLPFRQLVIRAAIDLLPDWAAAMHGLSVPVPQRPAIRLGLSGVAAVTRWALAR</sequence>